<dbReference type="Pfam" id="PF21530">
    <property type="entry name" value="Pif1_2B_dom"/>
    <property type="match status" value="1"/>
</dbReference>
<dbReference type="AlphaFoldDB" id="A0A9W3CZZ8"/>
<evidence type="ECO:0000256" key="2">
    <source>
        <dbReference type="SAM" id="MobiDB-lite"/>
    </source>
</evidence>
<feature type="domain" description="DNA helicase Pif1-like DEAD-box helicase" evidence="3">
    <location>
        <begin position="466"/>
        <end position="686"/>
    </location>
</feature>
<feature type="domain" description="DNA helicase Pif1-like 2B" evidence="4">
    <location>
        <begin position="782"/>
        <end position="828"/>
    </location>
</feature>
<keyword evidence="5" id="KW-1185">Reference proteome</keyword>
<dbReference type="GeneID" id="108834192"/>
<comment type="cofactor">
    <cofactor evidence="1">
        <name>Mg(2+)</name>
        <dbReference type="ChEBI" id="CHEBI:18420"/>
    </cofactor>
</comment>
<feature type="compositionally biased region" description="Polar residues" evidence="2">
    <location>
        <begin position="187"/>
        <end position="200"/>
    </location>
</feature>
<feature type="region of interest" description="Disordered" evidence="2">
    <location>
        <begin position="183"/>
        <end position="202"/>
    </location>
</feature>
<dbReference type="InterPro" id="IPR010285">
    <property type="entry name" value="DNA_helicase_pif1-like_DEAD"/>
</dbReference>
<evidence type="ECO:0000256" key="1">
    <source>
        <dbReference type="RuleBase" id="RU363044"/>
    </source>
</evidence>
<dbReference type="Proteomes" id="UP000504610">
    <property type="component" value="Unplaced"/>
</dbReference>
<evidence type="ECO:0000313" key="5">
    <source>
        <dbReference type="Proteomes" id="UP000504610"/>
    </source>
</evidence>
<sequence>QCILSSFKNVAYPHAHILLFLHPTSKLPTTDDIDKIISAEIPDKVEEPELYDVIKDMMIHGPCGAANMNSPFMENGLCSKSFPKAFAANTTVNKEGFPFYRRREKSDSFVEKNGFKCDNRYVIPYNKKLSLRYRAHINVEWCNQASSIKYFFKYINKGKDRVTVAVEPPAHIVDSMLASEGNVATEPPTSTNRNVTSNVEGNVVDGTEGSLEKKKNEINDFLIADMSLLIVIFKGKDKIKTVVTRKLIENTMFLAWLELNKIDDLAKTLTYAQIPNFFTYNKKWIRRKRGFSIGRINYAPRKQEDAYFLRVLLNVVKWPTCYEDFKTYEGVLYPSYKLACFARGLLDDDQEYIDDILRRSYESTSIELRQIFVMMLMNDSLSMPEYVWERTWECLSEDIEYNRRNFFKRPEIDNLLKRNGTYLAKFETMPKLPETSRHDSNVLILDEGNYSRESLLQTVEEDSRKMTDEQNKVYEEILSAVYEGTGGMFFVDGFGGTGKTFLWKLLSASIRSRGDIVLNVASSGIASLLLQGGRTAHSRFGIPLNPDEFSSCTMSHGSDQANLVKEASLIIWDEAPMMSKFCFKALDRSLADIMGNNSDSPFGGKVIVFGGDFRQVLPVINGAARAEIVLAALNRSYLWEHCKVLKLTKNIRLLTCCLSVEDAKDLKEFSEWILKIGDGKVNEPNDGEAEIEIPREFLITDADEPIEAISKAVYGDSVSLQENKDPKFFQQRAILCPTNEDVNMINEYMLDRLPGEEKIYISADSIDPSDKISANNEALGPDFLNTIKVSGLPNHSLRLKVGCPVMVLRNIDPSAGLMNGTRLQITQLMDLMVKAKIITGEKVGHTVDIPRLLITPSDTRLPFKMRRRQLPLAVAFAITINKSQGQSLSEVGIFLPRHVFSHGQLYVGVSRVTSKKGLKLLIVGKDGKPQTKTMNVVFKEIFNNL</sequence>
<keyword evidence="1" id="KW-0067">ATP-binding</keyword>
<dbReference type="Gene3D" id="3.40.50.300">
    <property type="entry name" value="P-loop containing nucleotide triphosphate hydrolases"/>
    <property type="match status" value="1"/>
</dbReference>
<dbReference type="CDD" id="cd18809">
    <property type="entry name" value="SF1_C_RecD"/>
    <property type="match status" value="1"/>
</dbReference>
<keyword evidence="1" id="KW-0378">Hydrolase</keyword>
<dbReference type="GO" id="GO:0000723">
    <property type="term" value="P:telomere maintenance"/>
    <property type="evidence" value="ECO:0007669"/>
    <property type="project" value="InterPro"/>
</dbReference>
<dbReference type="InterPro" id="IPR027417">
    <property type="entry name" value="P-loop_NTPase"/>
</dbReference>
<comment type="catalytic activity">
    <reaction evidence="1">
        <text>ATP + H2O = ADP + phosphate + H(+)</text>
        <dbReference type="Rhea" id="RHEA:13065"/>
        <dbReference type="ChEBI" id="CHEBI:15377"/>
        <dbReference type="ChEBI" id="CHEBI:15378"/>
        <dbReference type="ChEBI" id="CHEBI:30616"/>
        <dbReference type="ChEBI" id="CHEBI:43474"/>
        <dbReference type="ChEBI" id="CHEBI:456216"/>
        <dbReference type="EC" id="5.6.2.3"/>
    </reaction>
</comment>
<reference evidence="6" key="1">
    <citation type="submission" date="2025-08" db="UniProtKB">
        <authorList>
            <consortium name="RefSeq"/>
        </authorList>
    </citation>
    <scope>IDENTIFICATION</scope>
    <source>
        <tissue evidence="6">Leaf</tissue>
    </source>
</reference>
<dbReference type="InterPro" id="IPR049163">
    <property type="entry name" value="Pif1-like_2B_dom"/>
</dbReference>
<dbReference type="GO" id="GO:0016787">
    <property type="term" value="F:hydrolase activity"/>
    <property type="evidence" value="ECO:0007669"/>
    <property type="project" value="UniProtKB-KW"/>
</dbReference>
<comment type="similarity">
    <text evidence="1">Belongs to the helicase family.</text>
</comment>
<dbReference type="RefSeq" id="XP_056856773.1">
    <property type="nucleotide sequence ID" value="XM_057000793.1"/>
</dbReference>
<dbReference type="PANTHER" id="PTHR10492">
    <property type="match status" value="1"/>
</dbReference>
<evidence type="ECO:0000259" key="4">
    <source>
        <dbReference type="Pfam" id="PF21530"/>
    </source>
</evidence>
<dbReference type="EC" id="5.6.2.3" evidence="1"/>
<keyword evidence="1" id="KW-0234">DNA repair</keyword>
<keyword evidence="1" id="KW-0347">Helicase</keyword>
<dbReference type="OrthoDB" id="1068717at2759"/>
<dbReference type="Pfam" id="PF05970">
    <property type="entry name" value="PIF1"/>
    <property type="match status" value="1"/>
</dbReference>
<dbReference type="GO" id="GO:0006310">
    <property type="term" value="P:DNA recombination"/>
    <property type="evidence" value="ECO:0007669"/>
    <property type="project" value="UniProtKB-KW"/>
</dbReference>
<keyword evidence="1" id="KW-0233">DNA recombination</keyword>
<dbReference type="SUPFAM" id="SSF52540">
    <property type="entry name" value="P-loop containing nucleoside triphosphate hydrolases"/>
    <property type="match status" value="2"/>
</dbReference>
<proteinExistence type="inferred from homology"/>
<feature type="non-terminal residue" evidence="6">
    <location>
        <position position="1"/>
    </location>
</feature>
<dbReference type="GO" id="GO:0005524">
    <property type="term" value="F:ATP binding"/>
    <property type="evidence" value="ECO:0007669"/>
    <property type="project" value="UniProtKB-KW"/>
</dbReference>
<dbReference type="PANTHER" id="PTHR10492:SF101">
    <property type="entry name" value="ATP-DEPENDENT DNA HELICASE"/>
    <property type="match status" value="1"/>
</dbReference>
<gene>
    <name evidence="6" type="primary">LOC108834192</name>
</gene>
<evidence type="ECO:0000259" key="3">
    <source>
        <dbReference type="Pfam" id="PF05970"/>
    </source>
</evidence>
<protein>
    <recommendedName>
        <fullName evidence="1">ATP-dependent DNA helicase</fullName>
        <ecNumber evidence="1">5.6.2.3</ecNumber>
    </recommendedName>
</protein>
<keyword evidence="1" id="KW-0227">DNA damage</keyword>
<keyword evidence="1" id="KW-0547">Nucleotide-binding</keyword>
<accession>A0A9W3CZZ8</accession>
<evidence type="ECO:0000313" key="6">
    <source>
        <dbReference type="RefSeq" id="XP_056856773.1"/>
    </source>
</evidence>
<dbReference type="KEGG" id="rsz:108834192"/>
<name>A0A9W3CZZ8_RAPSA</name>
<organism evidence="5 6">
    <name type="scientific">Raphanus sativus</name>
    <name type="common">Radish</name>
    <name type="synonym">Raphanus raphanistrum var. sativus</name>
    <dbReference type="NCBI Taxonomy" id="3726"/>
    <lineage>
        <taxon>Eukaryota</taxon>
        <taxon>Viridiplantae</taxon>
        <taxon>Streptophyta</taxon>
        <taxon>Embryophyta</taxon>
        <taxon>Tracheophyta</taxon>
        <taxon>Spermatophyta</taxon>
        <taxon>Magnoliopsida</taxon>
        <taxon>eudicotyledons</taxon>
        <taxon>Gunneridae</taxon>
        <taxon>Pentapetalae</taxon>
        <taxon>rosids</taxon>
        <taxon>malvids</taxon>
        <taxon>Brassicales</taxon>
        <taxon>Brassicaceae</taxon>
        <taxon>Brassiceae</taxon>
        <taxon>Raphanus</taxon>
    </lineage>
</organism>
<dbReference type="GO" id="GO:0043139">
    <property type="term" value="F:5'-3' DNA helicase activity"/>
    <property type="evidence" value="ECO:0007669"/>
    <property type="project" value="UniProtKB-EC"/>
</dbReference>
<dbReference type="GO" id="GO:0006281">
    <property type="term" value="P:DNA repair"/>
    <property type="evidence" value="ECO:0007669"/>
    <property type="project" value="UniProtKB-KW"/>
</dbReference>